<name>A0A1A3PBS4_MYCAS</name>
<reference evidence="9 10" key="1">
    <citation type="submission" date="2016-06" db="EMBL/GenBank/DDBJ databases">
        <authorList>
            <person name="Kjaerup R.B."/>
            <person name="Dalgaard T.S."/>
            <person name="Juul-Madsen H.R."/>
        </authorList>
    </citation>
    <scope>NUCLEOTIDE SEQUENCE [LARGE SCALE GENOMIC DNA]</scope>
    <source>
        <strain evidence="9 10">1165133.8</strain>
    </source>
</reference>
<gene>
    <name evidence="9" type="ORF">A5634_13285</name>
</gene>
<dbReference type="AlphaFoldDB" id="A0A1A3PBS4"/>
<comment type="caution">
    <text evidence="9">The sequence shown here is derived from an EMBL/GenBank/DDBJ whole genome shotgun (WGS) entry which is preliminary data.</text>
</comment>
<dbReference type="GO" id="GO:0005506">
    <property type="term" value="F:iron ion binding"/>
    <property type="evidence" value="ECO:0007669"/>
    <property type="project" value="InterPro"/>
</dbReference>
<comment type="similarity">
    <text evidence="2 8">Belongs to the cytochrome P450 family.</text>
</comment>
<dbReference type="GO" id="GO:0020037">
    <property type="term" value="F:heme binding"/>
    <property type="evidence" value="ECO:0007669"/>
    <property type="project" value="InterPro"/>
</dbReference>
<dbReference type="FunFam" id="1.10.630.10:FF:000018">
    <property type="entry name" value="Cytochrome P450 monooxygenase"/>
    <property type="match status" value="1"/>
</dbReference>
<dbReference type="RefSeq" id="WP_065142228.1">
    <property type="nucleotide sequence ID" value="NZ_LZLS01000003.1"/>
</dbReference>
<dbReference type="PANTHER" id="PTHR46696:SF6">
    <property type="entry name" value="P450, PUTATIVE (EUROFUNG)-RELATED"/>
    <property type="match status" value="1"/>
</dbReference>
<dbReference type="SUPFAM" id="SSF48264">
    <property type="entry name" value="Cytochrome P450"/>
    <property type="match status" value="1"/>
</dbReference>
<protein>
    <submittedName>
        <fullName evidence="9">Cytochrome</fullName>
    </submittedName>
</protein>
<dbReference type="InterPro" id="IPR002397">
    <property type="entry name" value="Cyt_P450_B"/>
</dbReference>
<sequence>MTEAEGFVDQAVVGLAEPQPMYKALRESAPVFRSPQAVVLSRLADIEMALKRTDLFSSNMDAVDLGNLRPLIPLQIDPPDHAKYRRILDPLFTPREMARREPMVTDLVNVMIDRFADRGECDFHEEFAVPLPCTVFLQLLGLPLKDLDRFLEWKDGVIRPAGATDWDDRHAASAPVAEQIYAYFERAIDDHIAHPRDDVLSAMIAASFKEDGAALSREELLDICFLFLIAGLDTVTDSLDCFFVYLARHPERRRELVERPEILPHAVEELLRWETPVPGVVRVAMQDVEIGGCPISKGDRVSPLLGAANTDPAEFPDPEVVDFERNPNRHRAFGGGPHRCLGSHLARMELRVALREFHRRIPDYEIPPGTELRYTAALRSVEALPLTFPVPSR</sequence>
<dbReference type="Proteomes" id="UP000093928">
    <property type="component" value="Unassembled WGS sequence"/>
</dbReference>
<dbReference type="InterPro" id="IPR017972">
    <property type="entry name" value="Cyt_P450_CS"/>
</dbReference>
<dbReference type="GO" id="GO:0016705">
    <property type="term" value="F:oxidoreductase activity, acting on paired donors, with incorporation or reduction of molecular oxygen"/>
    <property type="evidence" value="ECO:0007669"/>
    <property type="project" value="InterPro"/>
</dbReference>
<keyword evidence="7 8" id="KW-0503">Monooxygenase</keyword>
<evidence type="ECO:0000256" key="6">
    <source>
        <dbReference type="ARBA" id="ARBA00023004"/>
    </source>
</evidence>
<proteinExistence type="inferred from homology"/>
<keyword evidence="5 8" id="KW-0560">Oxidoreductase</keyword>
<dbReference type="InterPro" id="IPR001128">
    <property type="entry name" value="Cyt_P450"/>
</dbReference>
<keyword evidence="4 8" id="KW-0479">Metal-binding</keyword>
<evidence type="ECO:0000256" key="5">
    <source>
        <dbReference type="ARBA" id="ARBA00023002"/>
    </source>
</evidence>
<comment type="cofactor">
    <cofactor evidence="1">
        <name>heme</name>
        <dbReference type="ChEBI" id="CHEBI:30413"/>
    </cofactor>
</comment>
<accession>A0A1A3PBS4</accession>
<dbReference type="PANTHER" id="PTHR46696">
    <property type="entry name" value="P450, PUTATIVE (EUROFUNG)-RELATED"/>
    <property type="match status" value="1"/>
</dbReference>
<dbReference type="PRINTS" id="PR00359">
    <property type="entry name" value="BP450"/>
</dbReference>
<evidence type="ECO:0000313" key="9">
    <source>
        <dbReference type="EMBL" id="OBK31673.1"/>
    </source>
</evidence>
<evidence type="ECO:0000256" key="7">
    <source>
        <dbReference type="ARBA" id="ARBA00023033"/>
    </source>
</evidence>
<organism evidence="9 10">
    <name type="scientific">Mycobacterium asiaticum</name>
    <dbReference type="NCBI Taxonomy" id="1790"/>
    <lineage>
        <taxon>Bacteria</taxon>
        <taxon>Bacillati</taxon>
        <taxon>Actinomycetota</taxon>
        <taxon>Actinomycetes</taxon>
        <taxon>Mycobacteriales</taxon>
        <taxon>Mycobacteriaceae</taxon>
        <taxon>Mycobacterium</taxon>
    </lineage>
</organism>
<evidence type="ECO:0000256" key="4">
    <source>
        <dbReference type="ARBA" id="ARBA00022723"/>
    </source>
</evidence>
<evidence type="ECO:0000256" key="1">
    <source>
        <dbReference type="ARBA" id="ARBA00001971"/>
    </source>
</evidence>
<dbReference type="InterPro" id="IPR036396">
    <property type="entry name" value="Cyt_P450_sf"/>
</dbReference>
<dbReference type="EMBL" id="LZLS01000003">
    <property type="protein sequence ID" value="OBK31673.1"/>
    <property type="molecule type" value="Genomic_DNA"/>
</dbReference>
<evidence type="ECO:0000256" key="2">
    <source>
        <dbReference type="ARBA" id="ARBA00010617"/>
    </source>
</evidence>
<dbReference type="GO" id="GO:0004497">
    <property type="term" value="F:monooxygenase activity"/>
    <property type="evidence" value="ECO:0007669"/>
    <property type="project" value="UniProtKB-KW"/>
</dbReference>
<keyword evidence="3 8" id="KW-0349">Heme</keyword>
<evidence type="ECO:0000256" key="3">
    <source>
        <dbReference type="ARBA" id="ARBA00022617"/>
    </source>
</evidence>
<evidence type="ECO:0000313" key="10">
    <source>
        <dbReference type="Proteomes" id="UP000093928"/>
    </source>
</evidence>
<dbReference type="OrthoDB" id="3599725at2"/>
<dbReference type="Pfam" id="PF00067">
    <property type="entry name" value="p450"/>
    <property type="match status" value="1"/>
</dbReference>
<dbReference type="CDD" id="cd11035">
    <property type="entry name" value="P450cam-like"/>
    <property type="match status" value="1"/>
</dbReference>
<evidence type="ECO:0000256" key="8">
    <source>
        <dbReference type="RuleBase" id="RU000461"/>
    </source>
</evidence>
<dbReference type="PROSITE" id="PS00086">
    <property type="entry name" value="CYTOCHROME_P450"/>
    <property type="match status" value="1"/>
</dbReference>
<keyword evidence="6 8" id="KW-0408">Iron</keyword>
<dbReference type="Gene3D" id="1.10.630.10">
    <property type="entry name" value="Cytochrome P450"/>
    <property type="match status" value="1"/>
</dbReference>